<name>A0A3G9JJV1_MICVR</name>
<dbReference type="Proteomes" id="UP000278152">
    <property type="component" value="Chromosome"/>
</dbReference>
<feature type="transmembrane region" description="Helical" evidence="1">
    <location>
        <begin position="135"/>
        <end position="152"/>
    </location>
</feature>
<feature type="transmembrane region" description="Helical" evidence="1">
    <location>
        <begin position="111"/>
        <end position="129"/>
    </location>
</feature>
<dbReference type="EMBL" id="AP019314">
    <property type="protein sequence ID" value="BBH40786.1"/>
    <property type="molecule type" value="Genomic_DNA"/>
</dbReference>
<keyword evidence="1" id="KW-0472">Membrane</keyword>
<organism evidence="2 3">
    <name type="scientific">Microcystis viridis NIES-102</name>
    <dbReference type="NCBI Taxonomy" id="213615"/>
    <lineage>
        <taxon>Bacteria</taxon>
        <taxon>Bacillati</taxon>
        <taxon>Cyanobacteriota</taxon>
        <taxon>Cyanophyceae</taxon>
        <taxon>Oscillatoriophycideae</taxon>
        <taxon>Chroococcales</taxon>
        <taxon>Microcystaceae</taxon>
        <taxon>Microcystis</taxon>
    </lineage>
</organism>
<protein>
    <submittedName>
        <fullName evidence="2">TPR repeat protein</fullName>
    </submittedName>
</protein>
<sequence length="198" mass="22886">MTTYQNALNYLDTSHNKSLKKAEALEIIAARDALHKQMEAEAEISVDMWSKLIEQDNRLKQKSYKITQVLDLAEYRETLPISAQAWWWHLESRESLHPCNRFDWLWRIVKLVLLGVNFTLIGTIATRFLSGGSGLLEIGGVIFSTFISLLQTENALTRTRQKGFVELMKFLGIAEHWYEEIQFSVTVIVFARISHKLN</sequence>
<proteinExistence type="predicted"/>
<keyword evidence="1" id="KW-0812">Transmembrane</keyword>
<dbReference type="AlphaFoldDB" id="A0A3G9JJV1"/>
<accession>A0A3G9JJV1</accession>
<evidence type="ECO:0000256" key="1">
    <source>
        <dbReference type="SAM" id="Phobius"/>
    </source>
</evidence>
<keyword evidence="1" id="KW-1133">Transmembrane helix</keyword>
<dbReference type="KEGG" id="mvz:myaer102_33700"/>
<reference evidence="2 3" key="1">
    <citation type="submission" date="2018-11" db="EMBL/GenBank/DDBJ databases">
        <title>Complete genome sequence of Microcystis aeruginosa NIES-102.</title>
        <authorList>
            <person name="Yamaguchi H."/>
            <person name="Suzuki S."/>
            <person name="Kawachi M."/>
        </authorList>
    </citation>
    <scope>NUCLEOTIDE SEQUENCE [LARGE SCALE GENOMIC DNA]</scope>
    <source>
        <strain evidence="2 3">NIES-102</strain>
    </source>
</reference>
<evidence type="ECO:0000313" key="3">
    <source>
        <dbReference type="Proteomes" id="UP000278152"/>
    </source>
</evidence>
<gene>
    <name evidence="2" type="ORF">myaer102_33700</name>
</gene>
<evidence type="ECO:0000313" key="2">
    <source>
        <dbReference type="EMBL" id="BBH40786.1"/>
    </source>
</evidence>